<protein>
    <recommendedName>
        <fullName evidence="4">Flagellar FliJ protein</fullName>
    </recommendedName>
</protein>
<feature type="region of interest" description="Disordered" evidence="1">
    <location>
        <begin position="115"/>
        <end position="142"/>
    </location>
</feature>
<dbReference type="HOGENOM" id="CLU_1830711_0_0_5"/>
<sequence>MNGLPLLIRLARQQADARRTALAAAETARLEELARLRAHDSATARETDRARGDAAEMALWSAWISRAGRQRGQLLALLRQAEQVEEAEREALREDFAQLKRLEIALRQKQEAARHAALRRAEQQAEEAELRRQGERKRSGGE</sequence>
<accession>D5RG46</accession>
<evidence type="ECO:0008006" key="4">
    <source>
        <dbReference type="Google" id="ProtNLM"/>
    </source>
</evidence>
<gene>
    <name evidence="2" type="ORF">HMPREF0731_0055</name>
</gene>
<dbReference type="Proteomes" id="UP000005324">
    <property type="component" value="Unassembled WGS sequence"/>
</dbReference>
<evidence type="ECO:0000313" key="3">
    <source>
        <dbReference type="Proteomes" id="UP000005324"/>
    </source>
</evidence>
<dbReference type="RefSeq" id="WP_007005679.1">
    <property type="nucleotide sequence ID" value="NZ_GG770784.1"/>
</dbReference>
<dbReference type="AlphaFoldDB" id="D5RG46"/>
<name>D5RG46_9PROT</name>
<proteinExistence type="predicted"/>
<comment type="caution">
    <text evidence="2">The sequence shown here is derived from an EMBL/GenBank/DDBJ whole genome shotgun (WGS) entry which is preliminary data.</text>
</comment>
<organism evidence="2 3">
    <name type="scientific">Pseudoroseomonas cervicalis ATCC 49957</name>
    <dbReference type="NCBI Taxonomy" id="525371"/>
    <lineage>
        <taxon>Bacteria</taxon>
        <taxon>Pseudomonadati</taxon>
        <taxon>Pseudomonadota</taxon>
        <taxon>Alphaproteobacteria</taxon>
        <taxon>Acetobacterales</taxon>
        <taxon>Roseomonadaceae</taxon>
        <taxon>Roseomonas</taxon>
    </lineage>
</organism>
<keyword evidence="3" id="KW-1185">Reference proteome</keyword>
<evidence type="ECO:0000256" key="1">
    <source>
        <dbReference type="SAM" id="MobiDB-lite"/>
    </source>
</evidence>
<dbReference type="EMBL" id="ADVL01000016">
    <property type="protein sequence ID" value="EFH13721.1"/>
    <property type="molecule type" value="Genomic_DNA"/>
</dbReference>
<reference evidence="2 3" key="1">
    <citation type="submission" date="2010-04" db="EMBL/GenBank/DDBJ databases">
        <authorList>
            <person name="Qin X."/>
            <person name="Bachman B."/>
            <person name="Battles P."/>
            <person name="Bell A."/>
            <person name="Bess C."/>
            <person name="Bickham C."/>
            <person name="Chaboub L."/>
            <person name="Chen D."/>
            <person name="Coyle M."/>
            <person name="Deiros D.R."/>
            <person name="Dinh H."/>
            <person name="Forbes L."/>
            <person name="Fowler G."/>
            <person name="Francisco L."/>
            <person name="Fu Q."/>
            <person name="Gubbala S."/>
            <person name="Hale W."/>
            <person name="Han Y."/>
            <person name="Hemphill L."/>
            <person name="Highlander S.K."/>
            <person name="Hirani K."/>
            <person name="Hogues M."/>
            <person name="Jackson L."/>
            <person name="Jakkamsetti A."/>
            <person name="Javaid M."/>
            <person name="Jiang H."/>
            <person name="Korchina V."/>
            <person name="Kovar C."/>
            <person name="Lara F."/>
            <person name="Lee S."/>
            <person name="Mata R."/>
            <person name="Mathew T."/>
            <person name="Moen C."/>
            <person name="Morales K."/>
            <person name="Munidasa M."/>
            <person name="Nazareth L."/>
            <person name="Ngo R."/>
            <person name="Nguyen L."/>
            <person name="Okwuonu G."/>
            <person name="Ongeri F."/>
            <person name="Patil S."/>
            <person name="Petrosino J."/>
            <person name="Pham C."/>
            <person name="Pham P."/>
            <person name="Pu L.-L."/>
            <person name="Puazo M."/>
            <person name="Raj R."/>
            <person name="Reid J."/>
            <person name="Rouhana J."/>
            <person name="Saada N."/>
            <person name="Shang Y."/>
            <person name="Simmons D."/>
            <person name="Thornton R."/>
            <person name="Warren J."/>
            <person name="Weissenberger G."/>
            <person name="Zhang J."/>
            <person name="Zhang L."/>
            <person name="Zhou C."/>
            <person name="Zhu D."/>
            <person name="Muzny D."/>
            <person name="Worley K."/>
            <person name="Gibbs R."/>
        </authorList>
    </citation>
    <scope>NUCLEOTIDE SEQUENCE [LARGE SCALE GENOMIC DNA]</scope>
    <source>
        <strain evidence="2 3">ATCC 49957</strain>
    </source>
</reference>
<evidence type="ECO:0000313" key="2">
    <source>
        <dbReference type="EMBL" id="EFH13721.1"/>
    </source>
</evidence>